<dbReference type="AlphaFoldDB" id="A0A846WP44"/>
<feature type="region of interest" description="Disordered" evidence="1">
    <location>
        <begin position="790"/>
        <end position="833"/>
    </location>
</feature>
<feature type="domain" description="Alkaline phosphatase-like protein PglZ N-terminal" evidence="3">
    <location>
        <begin position="12"/>
        <end position="105"/>
    </location>
</feature>
<feature type="domain" description="Alkaline phosphatase-like protein PglZ C-terminal" evidence="4">
    <location>
        <begin position="849"/>
        <end position="942"/>
    </location>
</feature>
<dbReference type="NCBIfam" id="NF033446">
    <property type="entry name" value="BREX_PglZ_2"/>
    <property type="match status" value="1"/>
</dbReference>
<dbReference type="Pfam" id="PF08665">
    <property type="entry name" value="PglZ"/>
    <property type="match status" value="1"/>
</dbReference>
<dbReference type="Proteomes" id="UP000563898">
    <property type="component" value="Unassembled WGS sequence"/>
</dbReference>
<dbReference type="EMBL" id="JAAXPC010000008">
    <property type="protein sequence ID" value="NKY03017.1"/>
    <property type="molecule type" value="Genomic_DNA"/>
</dbReference>
<dbReference type="SUPFAM" id="SSF53649">
    <property type="entry name" value="Alkaline phosphatase-like"/>
    <property type="match status" value="1"/>
</dbReference>
<feature type="domain" description="Alkaline phosphatase-like protein PglZ second" evidence="2">
    <location>
        <begin position="178"/>
        <end position="318"/>
    </location>
</feature>
<protein>
    <submittedName>
        <fullName evidence="5">BREX-2 system phosphatase PglZ</fullName>
    </submittedName>
</protein>
<dbReference type="InterPro" id="IPR017850">
    <property type="entry name" value="Alkaline_phosphatase_core_sf"/>
</dbReference>
<sequence>MTTATGLPEADLASIKGVIGELSGKNYRPGVVAVAAVPHWAGPAELAHAGTRVLITTASSVLAIRDVLRRRTETDWLVILTDRPSTEIPAGIAEHLVTGRLRNLDPFPLLRNVFAASKQEFGLLGDQTEIARAMLREIGEKPTPAPGGVLTDDHVFTELGQRKFDLARANMTPHHVARWSMDPVATQRYTAWAEHAHPALVERYLLWLTRQLGELGPMLMSAWRRQGPASIVPLGLIAGVVAGTPQPDEDAAESIPRIRTRLEMKVDDVVLSESQLAAWGAVATLAVAGAHDPGPALTAAEALVTELHAEPLVARSDVLPSALVVRIAAFASRLAIATQHAVGGDTAADVNPVDLTPVDNAWAAVRAHRDHDAATAPRDVPVGAAALRLIRRLVEPWQHPATLSEWLTRYRTDWSWVDSAVNRAHIGADNPRLAHAVHQLLGAVRTRRAQMDREFATRLAAAGVHRESGSGAPLYAEDILDAVVLPLTARDHGATGAGLGGSEPSRSPVLLIVADGMDVASANDVVTDATRHRRPQWQDCIRADDDGPLTALSVLPSVTRFSRCSLLTGALAAGSQDRERSGFADWLQQRGLRGQGQVLFHKADLDAVSKGHSLALDVRQAVQDTASRTVVACVLNDIDDALDRSDPIGSSWTVSSFKHLDALLTEAAAVGRTVVLVSDHGHVVERREQPSVQRGDQISARYRGASGTPAADGEMLVDGERVLTDDHRAVLAVDEQLRYTGLKAGYHGGAALSEVSIPVSILVNGAIRSSLPLVPSGFAPPSWWDLDDAAPTPLPAPVTPSPAPAPAKRPAKNAKPAPTSGQESLFDVGETPAGSTADDAVADAAFDPIGRLLTSGLFLSQFKQFGRTLTHQSVGSLLRESQAANGVLPMSRVAEILGLRPAQARGAVAHLSQVFNIDGVSVIAQHGDDVTISSALLFEQFGVSP</sequence>
<accession>A0A846WP44</accession>
<dbReference type="Pfam" id="PF25863">
    <property type="entry name" value="PglZ_C"/>
    <property type="match status" value="1"/>
</dbReference>
<reference evidence="5 6" key="1">
    <citation type="submission" date="2020-04" db="EMBL/GenBank/DDBJ databases">
        <title>MicrobeNet Type strains.</title>
        <authorList>
            <person name="Nicholson A.C."/>
        </authorList>
    </citation>
    <scope>NUCLEOTIDE SEQUENCE [LARGE SCALE GENOMIC DNA]</scope>
    <source>
        <strain evidence="5 6">ATCC BAA-14</strain>
    </source>
</reference>
<dbReference type="Pfam" id="PF25861">
    <property type="entry name" value="PglZ_2nd"/>
    <property type="match status" value="1"/>
</dbReference>
<evidence type="ECO:0000259" key="3">
    <source>
        <dbReference type="Pfam" id="PF25862"/>
    </source>
</evidence>
<dbReference type="InterPro" id="IPR058880">
    <property type="entry name" value="PglZ_N"/>
</dbReference>
<evidence type="ECO:0000313" key="6">
    <source>
        <dbReference type="Proteomes" id="UP000563898"/>
    </source>
</evidence>
<feature type="compositionally biased region" description="Pro residues" evidence="1">
    <location>
        <begin position="792"/>
        <end position="807"/>
    </location>
</feature>
<evidence type="ECO:0000313" key="5">
    <source>
        <dbReference type="EMBL" id="NKY03017.1"/>
    </source>
</evidence>
<evidence type="ECO:0000256" key="1">
    <source>
        <dbReference type="SAM" id="MobiDB-lite"/>
    </source>
</evidence>
<name>A0A846WP44_9ACTN</name>
<comment type="caution">
    <text evidence="5">The sequence shown here is derived from an EMBL/GenBank/DDBJ whole genome shotgun (WGS) entry which is preliminary data.</text>
</comment>
<dbReference type="InterPro" id="IPR047992">
    <property type="entry name" value="BREX_PglZ"/>
</dbReference>
<organism evidence="5 6">
    <name type="scientific">Gordonia polyisoprenivorans</name>
    <dbReference type="NCBI Taxonomy" id="84595"/>
    <lineage>
        <taxon>Bacteria</taxon>
        <taxon>Bacillati</taxon>
        <taxon>Actinomycetota</taxon>
        <taxon>Actinomycetes</taxon>
        <taxon>Mycobacteriales</taxon>
        <taxon>Gordoniaceae</taxon>
        <taxon>Gordonia</taxon>
    </lineage>
</organism>
<evidence type="ECO:0000259" key="2">
    <source>
        <dbReference type="Pfam" id="PF25861"/>
    </source>
</evidence>
<evidence type="ECO:0000259" key="4">
    <source>
        <dbReference type="Pfam" id="PF25863"/>
    </source>
</evidence>
<dbReference type="InterPro" id="IPR058881">
    <property type="entry name" value="PglZ_2nd"/>
</dbReference>
<proteinExistence type="predicted"/>
<dbReference type="InterPro" id="IPR058882">
    <property type="entry name" value="PglZ_C"/>
</dbReference>
<dbReference type="RefSeq" id="WP_006368782.1">
    <property type="nucleotide sequence ID" value="NZ_JAAXPC010000008.1"/>
</dbReference>
<dbReference type="Pfam" id="PF25862">
    <property type="entry name" value="PglZ_1st"/>
    <property type="match status" value="1"/>
</dbReference>
<gene>
    <name evidence="5" type="primary">pglZ</name>
    <name evidence="5" type="ORF">HGA05_15715</name>
</gene>